<dbReference type="InterPro" id="IPR020945">
    <property type="entry name" value="DMSO/NO3_reduct_chaperone"/>
</dbReference>
<sequence length="227" mass="26681">MNELTRLIKSNLESRVQVYDLLRRIFLTGPSLDLLRAIVEQAKSKPLQEDFQFPEEEAFFDFLRQLTSADLEPLQKELTWEFNRLFVGPYHLPTPPYESVYRTTNGLMMQEPSTEVRKKFLAAGLQVTNLNRDPDDHIGLELEFMYFLCVKGLQALENNRIPELRLRISQQQEFLEIHLLQWALTFCEDVSGHTHQPFFARMAGFMAGYFKLEKQIIKETLLQLENH</sequence>
<accession>A0A7C7D9H5</accession>
<proteinExistence type="predicted"/>
<dbReference type="Pfam" id="PF02613">
    <property type="entry name" value="Nitrate_red_del"/>
    <property type="match status" value="1"/>
</dbReference>
<keyword evidence="1" id="KW-0143">Chaperone</keyword>
<dbReference type="PANTHER" id="PTHR34227:SF1">
    <property type="entry name" value="DIMETHYL SULFOXIDE REDUCTASE CHAPERONE-RELATED"/>
    <property type="match status" value="1"/>
</dbReference>
<protein>
    <submittedName>
        <fullName evidence="2">Molecular chaperone TorD family protein</fullName>
    </submittedName>
</protein>
<dbReference type="Gene3D" id="1.10.3480.10">
    <property type="entry name" value="TorD-like"/>
    <property type="match status" value="1"/>
</dbReference>
<dbReference type="Proteomes" id="UP000553059">
    <property type="component" value="Unassembled WGS sequence"/>
</dbReference>
<organism evidence="2 3">
    <name type="scientific">Desulfitobacterium dehalogenans</name>
    <dbReference type="NCBI Taxonomy" id="36854"/>
    <lineage>
        <taxon>Bacteria</taxon>
        <taxon>Bacillati</taxon>
        <taxon>Bacillota</taxon>
        <taxon>Clostridia</taxon>
        <taxon>Eubacteriales</taxon>
        <taxon>Desulfitobacteriaceae</taxon>
        <taxon>Desulfitobacterium</taxon>
    </lineage>
</organism>
<comment type="caution">
    <text evidence="2">The sequence shown here is derived from an EMBL/GenBank/DDBJ whole genome shotgun (WGS) entry which is preliminary data.</text>
</comment>
<dbReference type="InterPro" id="IPR050289">
    <property type="entry name" value="TorD/DmsD_chaperones"/>
</dbReference>
<gene>
    <name evidence="2" type="ORF">GX523_08970</name>
</gene>
<evidence type="ECO:0000313" key="3">
    <source>
        <dbReference type="Proteomes" id="UP000553059"/>
    </source>
</evidence>
<dbReference type="PANTHER" id="PTHR34227">
    <property type="entry name" value="CHAPERONE PROTEIN YCDY"/>
    <property type="match status" value="1"/>
</dbReference>
<reference evidence="2 3" key="1">
    <citation type="journal article" date="2020" name="Biotechnol. Biofuels">
        <title>New insights from the biogas microbiome by comprehensive genome-resolved metagenomics of nearly 1600 species originating from multiple anaerobic digesters.</title>
        <authorList>
            <person name="Campanaro S."/>
            <person name="Treu L."/>
            <person name="Rodriguez-R L.M."/>
            <person name="Kovalovszki A."/>
            <person name="Ziels R.M."/>
            <person name="Maus I."/>
            <person name="Zhu X."/>
            <person name="Kougias P.G."/>
            <person name="Basile A."/>
            <person name="Luo G."/>
            <person name="Schluter A."/>
            <person name="Konstantinidis K.T."/>
            <person name="Angelidaki I."/>
        </authorList>
    </citation>
    <scope>NUCLEOTIDE SEQUENCE [LARGE SCALE GENOMIC DNA]</scope>
    <source>
        <strain evidence="2">AS05jafATM_4</strain>
    </source>
</reference>
<dbReference type="AlphaFoldDB" id="A0A7C7D9H5"/>
<name>A0A7C7D9H5_9FIRM</name>
<evidence type="ECO:0000313" key="2">
    <source>
        <dbReference type="EMBL" id="HHY26857.1"/>
    </source>
</evidence>
<evidence type="ECO:0000256" key="1">
    <source>
        <dbReference type="ARBA" id="ARBA00023186"/>
    </source>
</evidence>
<dbReference type="InterPro" id="IPR036411">
    <property type="entry name" value="TorD-like_sf"/>
</dbReference>
<dbReference type="SUPFAM" id="SSF89155">
    <property type="entry name" value="TorD-like"/>
    <property type="match status" value="1"/>
</dbReference>
<dbReference type="EMBL" id="DUTF01000207">
    <property type="protein sequence ID" value="HHY26857.1"/>
    <property type="molecule type" value="Genomic_DNA"/>
</dbReference>